<dbReference type="PANTHER" id="PTHR21573">
    <property type="entry name" value="ER MEMBRANE PROTEIN COMPLEX SUBUNIT 1"/>
    <property type="match status" value="1"/>
</dbReference>
<evidence type="ECO:0000313" key="15">
    <source>
        <dbReference type="EMBL" id="KAJ8021770.1"/>
    </source>
</evidence>
<evidence type="ECO:0000256" key="11">
    <source>
        <dbReference type="SAM" id="Phobius"/>
    </source>
</evidence>
<evidence type="ECO:0000256" key="6">
    <source>
        <dbReference type="ARBA" id="ARBA00022729"/>
    </source>
</evidence>
<protein>
    <recommendedName>
        <fullName evidence="4">ER membrane protein complex subunit 1</fullName>
    </recommendedName>
</protein>
<evidence type="ECO:0000256" key="7">
    <source>
        <dbReference type="ARBA" id="ARBA00022824"/>
    </source>
</evidence>
<evidence type="ECO:0000256" key="4">
    <source>
        <dbReference type="ARBA" id="ARBA00020824"/>
    </source>
</evidence>
<evidence type="ECO:0000256" key="10">
    <source>
        <dbReference type="ARBA" id="ARBA00023180"/>
    </source>
</evidence>
<dbReference type="PANTHER" id="PTHR21573:SF0">
    <property type="entry name" value="ER MEMBRANE PROTEIN COMPLEX SUBUNIT 1"/>
    <property type="match status" value="1"/>
</dbReference>
<dbReference type="OrthoDB" id="28092at2759"/>
<accession>A0A9Q1BCQ6</accession>
<organism evidence="15 16">
    <name type="scientific">Holothuria leucospilota</name>
    <name type="common">Black long sea cucumber</name>
    <name type="synonym">Mertensiothuria leucospilota</name>
    <dbReference type="NCBI Taxonomy" id="206669"/>
    <lineage>
        <taxon>Eukaryota</taxon>
        <taxon>Metazoa</taxon>
        <taxon>Echinodermata</taxon>
        <taxon>Eleutherozoa</taxon>
        <taxon>Echinozoa</taxon>
        <taxon>Holothuroidea</taxon>
        <taxon>Aspidochirotacea</taxon>
        <taxon>Aspidochirotida</taxon>
        <taxon>Holothuriidae</taxon>
        <taxon>Holothuria</taxon>
    </lineage>
</organism>
<evidence type="ECO:0000256" key="2">
    <source>
        <dbReference type="ARBA" id="ARBA00007904"/>
    </source>
</evidence>
<keyword evidence="16" id="KW-1185">Reference proteome</keyword>
<comment type="subunit">
    <text evidence="3">Component of the ER membrane protein complex (EMC).</text>
</comment>
<dbReference type="InterPro" id="IPR058545">
    <property type="entry name" value="Beta-prop_EMC1_1st"/>
</dbReference>
<dbReference type="Pfam" id="PF07774">
    <property type="entry name" value="EMC1_C"/>
    <property type="match status" value="1"/>
</dbReference>
<keyword evidence="8 11" id="KW-1133">Transmembrane helix</keyword>
<evidence type="ECO:0000259" key="13">
    <source>
        <dbReference type="Pfam" id="PF07774"/>
    </source>
</evidence>
<keyword evidence="9 11" id="KW-0472">Membrane</keyword>
<gene>
    <name evidence="15" type="ORF">HOLleu_39063</name>
</gene>
<sequence length="1010" mass="112790">MAASSSITTVTLVALFLAHFPSFEALYEDQVGKFDWRQQYVGNIKQCIIEHGGTRRHIFVSTDANVLAGIHAKTGNVAWRHIFRQGDIGVINALIYTGQELVTVTGNGFAVRMWDPSSGVLQWETLTSQTTPMEKSQTPAVLKFNEENSAKKPRIAVTYAGHVSVVNIKNGEELWKDAIPNSDSVQDFLLQVSTDEDDDGVLVVIGRVPGIGFRVVRFNAKDGSVLGQTQIPSPWVQEDTKCITLSGDKIVCADTQSKSIRIATVKPKQQTQSGFISVPLIKLQLQIQDFRVEPLEKFSMDAGDHQSFVLRLNEESIAWVKLDGDDIRIIQNIPSVLAHSFDLYKEQYMLTTASEDQSKRFILLQSFSKDGEVASLKNRIQLPTQSGSIIMVSASHMDKKDKSIGSRVLVKTSDEGLHLIQQGGQITWSREESLASALSVEMVDLPVSETEAQFEDEFGTKKGDNIFSMFARRISTQMSQLQSYFVHLKKKIESFQHGGVVHHGVDQLTYAVQYESDETMGEYLTRDEFSLHKIIIVATKPGKVFGLDSEDGAILWSYFLPNVAPIERGGKLTLPLMIQRTTAHFPNPPQCTIIAKSKDSDKNVIFSFNPINGKPSLPEYPVGQVLPNPLRQATMQNIVDLEFMKVIVLLDKDNKVSVYPSTAESIVAKNMDKIYLFTADSTSGALNGYRLLPLEENELLKGEFHPIFSAEEVWHVQLPSLLQRITHVVSKRPTEEVHSQGRVLGDRTVLYKYLNPNLVVVISEGEDATAKSHVTVYLIDVVTGNIVFQTDHKRVEGPVHVVHSENWVVYHFWNNRFRRNEVTVLELFEGKSQKNSTAFSSLDPPSAPLVERQSYVFSEALQAITTTQTEKGITSKHVLMVLQSGGIVSLPKRILDPRRPLVPTQQHKEEGLIPYTPELVVPQTAYINYNQSVFGVRSIHTSPAGLESTCLVLAYGLDFYFTRATPSNLFDVLKEDFDYLLIGTVLIGLLVAAIVTRRLASMKALRQAWQ</sequence>
<comment type="caution">
    <text evidence="15">The sequence shown here is derived from an EMBL/GenBank/DDBJ whole genome shotgun (WGS) entry which is preliminary data.</text>
</comment>
<feature type="domain" description="EMC1 first beta-propeller" evidence="14">
    <location>
        <begin position="25"/>
        <end position="432"/>
    </location>
</feature>
<dbReference type="SUPFAM" id="SSF50998">
    <property type="entry name" value="Quinoprotein alcohol dehydrogenase-like"/>
    <property type="match status" value="1"/>
</dbReference>
<evidence type="ECO:0000256" key="5">
    <source>
        <dbReference type="ARBA" id="ARBA00022692"/>
    </source>
</evidence>
<keyword evidence="5 11" id="KW-0812">Transmembrane</keyword>
<evidence type="ECO:0000256" key="8">
    <source>
        <dbReference type="ARBA" id="ARBA00022989"/>
    </source>
</evidence>
<name>A0A9Q1BCQ6_HOLLE</name>
<reference evidence="15" key="1">
    <citation type="submission" date="2021-10" db="EMBL/GenBank/DDBJ databases">
        <title>Tropical sea cucumber genome reveals ecological adaptation and Cuvierian tubules defense mechanism.</title>
        <authorList>
            <person name="Chen T."/>
        </authorList>
    </citation>
    <scope>NUCLEOTIDE SEQUENCE</scope>
    <source>
        <strain evidence="15">Nanhai2018</strain>
        <tissue evidence="15">Muscle</tissue>
    </source>
</reference>
<dbReference type="EMBL" id="JAIZAY010000021">
    <property type="protein sequence ID" value="KAJ8021770.1"/>
    <property type="molecule type" value="Genomic_DNA"/>
</dbReference>
<evidence type="ECO:0000256" key="12">
    <source>
        <dbReference type="SAM" id="SignalP"/>
    </source>
</evidence>
<keyword evidence="7" id="KW-0256">Endoplasmic reticulum</keyword>
<dbReference type="Proteomes" id="UP001152320">
    <property type="component" value="Chromosome 21"/>
</dbReference>
<feature type="signal peptide" evidence="12">
    <location>
        <begin position="1"/>
        <end position="25"/>
    </location>
</feature>
<dbReference type="Pfam" id="PF25293">
    <property type="entry name" value="Beta-prop_EMC1_N"/>
    <property type="match status" value="1"/>
</dbReference>
<evidence type="ECO:0000313" key="16">
    <source>
        <dbReference type="Proteomes" id="UP001152320"/>
    </source>
</evidence>
<dbReference type="AlphaFoldDB" id="A0A9Q1BCQ6"/>
<feature type="domain" description="ER membrane protein complex subunit 1 C-terminal" evidence="13">
    <location>
        <begin position="804"/>
        <end position="1009"/>
    </location>
</feature>
<dbReference type="InterPro" id="IPR011678">
    <property type="entry name" value="EMC1_C"/>
</dbReference>
<dbReference type="Gene3D" id="2.130.10.10">
    <property type="entry name" value="YVTN repeat-like/Quinoprotein amine dehydrogenase"/>
    <property type="match status" value="1"/>
</dbReference>
<dbReference type="GO" id="GO:0034975">
    <property type="term" value="P:protein folding in endoplasmic reticulum"/>
    <property type="evidence" value="ECO:0007669"/>
    <property type="project" value="TreeGrafter"/>
</dbReference>
<feature type="transmembrane region" description="Helical" evidence="11">
    <location>
        <begin position="977"/>
        <end position="996"/>
    </location>
</feature>
<dbReference type="GO" id="GO:0072546">
    <property type="term" value="C:EMC complex"/>
    <property type="evidence" value="ECO:0007669"/>
    <property type="project" value="InterPro"/>
</dbReference>
<comment type="subcellular location">
    <subcellularLocation>
        <location evidence="1">Endoplasmic reticulum membrane</location>
        <topology evidence="1">Single-pass type I membrane protein</topology>
    </subcellularLocation>
</comment>
<proteinExistence type="inferred from homology"/>
<evidence type="ECO:0000256" key="9">
    <source>
        <dbReference type="ARBA" id="ARBA00023136"/>
    </source>
</evidence>
<dbReference type="InterPro" id="IPR015943">
    <property type="entry name" value="WD40/YVTN_repeat-like_dom_sf"/>
</dbReference>
<evidence type="ECO:0000256" key="3">
    <source>
        <dbReference type="ARBA" id="ARBA00011276"/>
    </source>
</evidence>
<keyword evidence="10" id="KW-0325">Glycoprotein</keyword>
<keyword evidence="6 12" id="KW-0732">Signal</keyword>
<evidence type="ECO:0000256" key="1">
    <source>
        <dbReference type="ARBA" id="ARBA00004115"/>
    </source>
</evidence>
<evidence type="ECO:0000259" key="14">
    <source>
        <dbReference type="Pfam" id="PF25293"/>
    </source>
</evidence>
<feature type="chain" id="PRO_5040392861" description="ER membrane protein complex subunit 1" evidence="12">
    <location>
        <begin position="26"/>
        <end position="1010"/>
    </location>
</feature>
<dbReference type="InterPro" id="IPR011047">
    <property type="entry name" value="Quinoprotein_ADH-like_sf"/>
</dbReference>
<comment type="similarity">
    <text evidence="2">Belongs to the EMC1 family.</text>
</comment>
<dbReference type="InterPro" id="IPR026895">
    <property type="entry name" value="EMC1"/>
</dbReference>